<reference evidence="2 3" key="1">
    <citation type="submission" date="2021-02" db="EMBL/GenBank/DDBJ databases">
        <title>Genomic and phenotypic characterization of Pseudomonas hygromyciniae, a novel bacterial species discovered from a commercially purchased antibiotic vial.</title>
        <authorList>
            <person name="Turner T.L."/>
            <person name="Mitra S.D."/>
            <person name="Kochan T.J."/>
            <person name="Pincus N.B."/>
            <person name="Lebrun-Corbin M."/>
            <person name="Cheung B."/>
            <person name="Gatesy S.W."/>
            <person name="Afzal T."/>
            <person name="Ozer E.A."/>
            <person name="Hauser A.R."/>
        </authorList>
    </citation>
    <scope>NUCLEOTIDE SEQUENCE [LARGE SCALE GENOMIC DNA]</scope>
    <source>
        <strain evidence="2 3">SDM007</strain>
    </source>
</reference>
<keyword evidence="3" id="KW-1185">Reference proteome</keyword>
<evidence type="ECO:0000256" key="1">
    <source>
        <dbReference type="SAM" id="Phobius"/>
    </source>
</evidence>
<dbReference type="RefSeq" id="WP_205519012.1">
    <property type="nucleotide sequence ID" value="NZ_CP070506.1"/>
</dbReference>
<sequence>MEFTDPKVQSALIAAAVTIATLLLRAITKPIWERNFHKFKLESDYTYDQRKKVKEAISKHKVPLLNSAESLNHRLWNFF</sequence>
<protein>
    <submittedName>
        <fullName evidence="2">Uncharacterized protein</fullName>
    </submittedName>
</protein>
<proteinExistence type="predicted"/>
<keyword evidence="1" id="KW-1133">Transmembrane helix</keyword>
<name>A0ABX7K565_9PSED</name>
<keyword evidence="1" id="KW-0472">Membrane</keyword>
<evidence type="ECO:0000313" key="2">
    <source>
        <dbReference type="EMBL" id="QSB41860.1"/>
    </source>
</evidence>
<keyword evidence="1" id="KW-0812">Transmembrane</keyword>
<feature type="transmembrane region" description="Helical" evidence="1">
    <location>
        <begin position="12"/>
        <end position="32"/>
    </location>
</feature>
<organism evidence="2 3">
    <name type="scientific">Pseudomonas hygromyciniae</name>
    <dbReference type="NCBI Taxonomy" id="2812000"/>
    <lineage>
        <taxon>Bacteria</taxon>
        <taxon>Pseudomonadati</taxon>
        <taxon>Pseudomonadota</taxon>
        <taxon>Gammaproteobacteria</taxon>
        <taxon>Pseudomonadales</taxon>
        <taxon>Pseudomonadaceae</taxon>
        <taxon>Pseudomonas</taxon>
    </lineage>
</organism>
<evidence type="ECO:0000313" key="3">
    <source>
        <dbReference type="Proteomes" id="UP000663249"/>
    </source>
</evidence>
<gene>
    <name evidence="2" type="ORF">JTY93_11205</name>
</gene>
<dbReference type="Proteomes" id="UP000663249">
    <property type="component" value="Chromosome"/>
</dbReference>
<dbReference type="EMBL" id="CP070506">
    <property type="protein sequence ID" value="QSB41860.1"/>
    <property type="molecule type" value="Genomic_DNA"/>
</dbReference>
<accession>A0ABX7K565</accession>